<name>A0A9P7GB38_9AGAR</name>
<dbReference type="AlphaFoldDB" id="A0A9P7GB38"/>
<organism evidence="4 5">
    <name type="scientific">Asterophora parasitica</name>
    <dbReference type="NCBI Taxonomy" id="117018"/>
    <lineage>
        <taxon>Eukaryota</taxon>
        <taxon>Fungi</taxon>
        <taxon>Dikarya</taxon>
        <taxon>Basidiomycota</taxon>
        <taxon>Agaricomycotina</taxon>
        <taxon>Agaricomycetes</taxon>
        <taxon>Agaricomycetidae</taxon>
        <taxon>Agaricales</taxon>
        <taxon>Tricholomatineae</taxon>
        <taxon>Lyophyllaceae</taxon>
        <taxon>Asterophora</taxon>
    </lineage>
</organism>
<feature type="compositionally biased region" description="Polar residues" evidence="2">
    <location>
        <begin position="238"/>
        <end position="262"/>
    </location>
</feature>
<evidence type="ECO:0000259" key="3">
    <source>
        <dbReference type="Pfam" id="PF02114"/>
    </source>
</evidence>
<dbReference type="Pfam" id="PF02114">
    <property type="entry name" value="Phosducin"/>
    <property type="match status" value="1"/>
</dbReference>
<comment type="caution">
    <text evidence="4">The sequence shown here is derived from an EMBL/GenBank/DDBJ whole genome shotgun (WGS) entry which is preliminary data.</text>
</comment>
<reference evidence="4" key="1">
    <citation type="submission" date="2020-07" db="EMBL/GenBank/DDBJ databases">
        <authorList>
            <person name="Nieuwenhuis M."/>
            <person name="Van De Peppel L.J.J."/>
        </authorList>
    </citation>
    <scope>NUCLEOTIDE SEQUENCE</scope>
    <source>
        <strain evidence="4">AP01</strain>
        <tissue evidence="4">Mycelium</tissue>
    </source>
</reference>
<evidence type="ECO:0000256" key="2">
    <source>
        <dbReference type="SAM" id="MobiDB-lite"/>
    </source>
</evidence>
<dbReference type="GO" id="GO:0005737">
    <property type="term" value="C:cytoplasm"/>
    <property type="evidence" value="ECO:0007669"/>
    <property type="project" value="TreeGrafter"/>
</dbReference>
<dbReference type="PANTHER" id="PTHR45809:SF3">
    <property type="entry name" value="VIRAL IAP-ASSOCIATED FACTOR HOMOLOG"/>
    <property type="match status" value="1"/>
</dbReference>
<proteinExistence type="inferred from homology"/>
<reference evidence="4" key="2">
    <citation type="submission" date="2021-10" db="EMBL/GenBank/DDBJ databases">
        <title>Phylogenomics reveals ancestral predisposition of the termite-cultivated fungus Termitomyces towards a domesticated lifestyle.</title>
        <authorList>
            <person name="Auxier B."/>
            <person name="Grum-Grzhimaylo A."/>
            <person name="Cardenas M.E."/>
            <person name="Lodge J.D."/>
            <person name="Laessoe T."/>
            <person name="Pedersen O."/>
            <person name="Smith M.E."/>
            <person name="Kuyper T.W."/>
            <person name="Franco-Molano E.A."/>
            <person name="Baroni T.J."/>
            <person name="Aanen D.K."/>
        </authorList>
    </citation>
    <scope>NUCLEOTIDE SEQUENCE</scope>
    <source>
        <strain evidence="4">AP01</strain>
        <tissue evidence="4">Mycelium</tissue>
    </source>
</reference>
<dbReference type="InterPro" id="IPR024253">
    <property type="entry name" value="Phosducin_thioredoxin-like_dom"/>
</dbReference>
<feature type="domain" description="Phosducin" evidence="3">
    <location>
        <begin position="58"/>
        <end position="181"/>
    </location>
</feature>
<feature type="region of interest" description="Disordered" evidence="2">
    <location>
        <begin position="213"/>
        <end position="273"/>
    </location>
</feature>
<sequence>MAVNPNEDTEFNDALRKHGIIPPLEKPPPSPSPPPSPTFDDLLNNFTSSELQELSEDAPNDETERLIAAYRQKRLAQERKEDKRARFGRVYPIGRDDYTREVTEASKIHEDDDETESGTGVVCFLYKDGLPRSDRAFQHVRQLAARYPRTKFVSIVGDKCIPNLPDSRVPMLIVYKKGEIRNQITAWGSDRERRIEELEAILFLTDALHMPEAIPDEDRRRDDEDESEDEVDKDPSSHMRSAATSTNGKLQKNIRSSANTKGNDSDSDFDFDL</sequence>
<dbReference type="InterPro" id="IPR051498">
    <property type="entry name" value="Phosducin-like_chap/apop_reg"/>
</dbReference>
<evidence type="ECO:0000313" key="5">
    <source>
        <dbReference type="Proteomes" id="UP000775547"/>
    </source>
</evidence>
<feature type="compositionally biased region" description="Acidic residues" evidence="2">
    <location>
        <begin position="223"/>
        <end position="232"/>
    </location>
</feature>
<gene>
    <name evidence="4" type="ORF">DXG03_002884</name>
</gene>
<comment type="similarity">
    <text evidence="1">Belongs to the phosducin family.</text>
</comment>
<dbReference type="EMBL" id="JABCKV010000019">
    <property type="protein sequence ID" value="KAG5646581.1"/>
    <property type="molecule type" value="Genomic_DNA"/>
</dbReference>
<dbReference type="GO" id="GO:0006457">
    <property type="term" value="P:protein folding"/>
    <property type="evidence" value="ECO:0007669"/>
    <property type="project" value="TreeGrafter"/>
</dbReference>
<evidence type="ECO:0000256" key="1">
    <source>
        <dbReference type="ARBA" id="ARBA00009686"/>
    </source>
</evidence>
<feature type="region of interest" description="Disordered" evidence="2">
    <location>
        <begin position="1"/>
        <end position="43"/>
    </location>
</feature>
<dbReference type="OrthoDB" id="45518at2759"/>
<keyword evidence="5" id="KW-1185">Reference proteome</keyword>
<evidence type="ECO:0000313" key="4">
    <source>
        <dbReference type="EMBL" id="KAG5646581.1"/>
    </source>
</evidence>
<protein>
    <recommendedName>
        <fullName evidence="3">Phosducin domain-containing protein</fullName>
    </recommendedName>
</protein>
<feature type="compositionally biased region" description="Pro residues" evidence="2">
    <location>
        <begin position="24"/>
        <end position="37"/>
    </location>
</feature>
<dbReference type="PANTHER" id="PTHR45809">
    <property type="entry name" value="VIRAL IAP-ASSOCIATED FACTOR HOMOLOG"/>
    <property type="match status" value="1"/>
</dbReference>
<dbReference type="Proteomes" id="UP000775547">
    <property type="component" value="Unassembled WGS sequence"/>
</dbReference>
<dbReference type="SUPFAM" id="SSF52833">
    <property type="entry name" value="Thioredoxin-like"/>
    <property type="match status" value="1"/>
</dbReference>
<dbReference type="InterPro" id="IPR036249">
    <property type="entry name" value="Thioredoxin-like_sf"/>
</dbReference>
<accession>A0A9P7GB38</accession>
<dbReference type="Gene3D" id="3.40.30.10">
    <property type="entry name" value="Glutaredoxin"/>
    <property type="match status" value="1"/>
</dbReference>